<dbReference type="Proteomes" id="UP000799640">
    <property type="component" value="Unassembled WGS sequence"/>
</dbReference>
<dbReference type="Pfam" id="PF00962">
    <property type="entry name" value="A_deaminase"/>
    <property type="match status" value="1"/>
</dbReference>
<evidence type="ECO:0000256" key="6">
    <source>
        <dbReference type="ARBA" id="ARBA00023242"/>
    </source>
</evidence>
<evidence type="ECO:0000256" key="1">
    <source>
        <dbReference type="ARBA" id="ARBA00022490"/>
    </source>
</evidence>
<comment type="cofactor">
    <cofactor evidence="7">
        <name>Zn(2+)</name>
        <dbReference type="ChEBI" id="CHEBI:29105"/>
    </cofactor>
    <text evidence="7">Binds 1 zinc ion per subunit.</text>
</comment>
<evidence type="ECO:0000256" key="2">
    <source>
        <dbReference type="ARBA" id="ARBA00022723"/>
    </source>
</evidence>
<keyword evidence="2 7" id="KW-0479">Metal-binding</keyword>
<evidence type="ECO:0000256" key="4">
    <source>
        <dbReference type="ARBA" id="ARBA00022833"/>
    </source>
</evidence>
<dbReference type="EC" id="3.5.4.2" evidence="7"/>
<reference evidence="9" key="1">
    <citation type="journal article" date="2020" name="Stud. Mycol.">
        <title>101 Dothideomycetes genomes: a test case for predicting lifestyles and emergence of pathogens.</title>
        <authorList>
            <person name="Haridas S."/>
            <person name="Albert R."/>
            <person name="Binder M."/>
            <person name="Bloem J."/>
            <person name="Labutti K."/>
            <person name="Salamov A."/>
            <person name="Andreopoulos B."/>
            <person name="Baker S."/>
            <person name="Barry K."/>
            <person name="Bills G."/>
            <person name="Bluhm B."/>
            <person name="Cannon C."/>
            <person name="Castanera R."/>
            <person name="Culley D."/>
            <person name="Daum C."/>
            <person name="Ezra D."/>
            <person name="Gonzalez J."/>
            <person name="Henrissat B."/>
            <person name="Kuo A."/>
            <person name="Liang C."/>
            <person name="Lipzen A."/>
            <person name="Lutzoni F."/>
            <person name="Magnuson J."/>
            <person name="Mondo S."/>
            <person name="Nolan M."/>
            <person name="Ohm R."/>
            <person name="Pangilinan J."/>
            <person name="Park H.-J."/>
            <person name="Ramirez L."/>
            <person name="Alfaro M."/>
            <person name="Sun H."/>
            <person name="Tritt A."/>
            <person name="Yoshinaga Y."/>
            <person name="Zwiers L.-H."/>
            <person name="Turgeon B."/>
            <person name="Goodwin S."/>
            <person name="Spatafora J."/>
            <person name="Crous P."/>
            <person name="Grigoriev I."/>
        </authorList>
    </citation>
    <scope>NUCLEOTIDE SEQUENCE</scope>
    <source>
        <strain evidence="9">CBS 262.69</strain>
    </source>
</reference>
<sequence>MCKHALHPLLARLPKTEHHLHLEGTLEPELLFALAGRNGIALPVDDAAFADEGTLLRRYEDFASLDDFLHYYAVGISTLVKVEDYEALAWAYFLRAHADGVRHAEVFFDPQAHTSRGIGLKTVLNGIGKARRRAETELGLSTLVIPCILKPFPVPDALALLNSEEFKAAVKEGEVTGIGICGSEAAYPPVLFKEVYATAKEMGLRLTAHAGEEGPAAYVAGALDDLGVERVDHGIAITGDDALVRRAAEEKIMLTVCPLSNVRLRCVKQVKDLPFRRFLDEGVRFSINSDDPAYFGGYILDNYCAVQESFDLTVKEWEKVIRDNIDSSWCSDKRKAELLTMLDDVLNEWNSS</sequence>
<evidence type="ECO:0000256" key="7">
    <source>
        <dbReference type="HAMAP-Rule" id="MF_03145"/>
    </source>
</evidence>
<dbReference type="NCBIfam" id="TIGR01430">
    <property type="entry name" value="aden_deam"/>
    <property type="match status" value="1"/>
</dbReference>
<keyword evidence="1 7" id="KW-0963">Cytoplasm</keyword>
<dbReference type="InterPro" id="IPR001365">
    <property type="entry name" value="A_deaminase_dom"/>
</dbReference>
<gene>
    <name evidence="7" type="primary">AAH1</name>
    <name evidence="9" type="ORF">EJ06DRAFT_252989</name>
</gene>
<proteinExistence type="inferred from homology"/>
<evidence type="ECO:0000259" key="8">
    <source>
        <dbReference type="Pfam" id="PF00962"/>
    </source>
</evidence>
<dbReference type="GO" id="GO:0009117">
    <property type="term" value="P:nucleotide metabolic process"/>
    <property type="evidence" value="ECO:0007669"/>
    <property type="project" value="UniProtKB-KW"/>
</dbReference>
<comment type="subcellular location">
    <subcellularLocation>
        <location evidence="7">Cytoplasm</location>
    </subcellularLocation>
    <subcellularLocation>
        <location evidence="7">Nucleus</location>
    </subcellularLocation>
</comment>
<protein>
    <recommendedName>
        <fullName evidence="7">Adenine deaminase</fullName>
        <shortName evidence="7">ADE</shortName>
        <ecNumber evidence="7">3.5.4.2</ecNumber>
    </recommendedName>
    <alternativeName>
        <fullName evidence="7">Adenine aminohydrolase</fullName>
        <shortName evidence="7">AAH</shortName>
    </alternativeName>
</protein>
<dbReference type="InterPro" id="IPR006330">
    <property type="entry name" value="Ado/ade_deaminase"/>
</dbReference>
<dbReference type="PROSITE" id="PS00485">
    <property type="entry name" value="A_DEAMINASE"/>
    <property type="match status" value="1"/>
</dbReference>
<dbReference type="InterPro" id="IPR028892">
    <property type="entry name" value="ADE"/>
</dbReference>
<dbReference type="AlphaFoldDB" id="A0A6G1HJ20"/>
<feature type="binding site" evidence="7">
    <location>
        <position position="21"/>
    </location>
    <ligand>
        <name>Zn(2+)</name>
        <dbReference type="ChEBI" id="CHEBI:29105"/>
        <note>catalytic</note>
    </ligand>
</feature>
<feature type="binding site" evidence="7">
    <location>
        <position position="19"/>
    </location>
    <ligand>
        <name>Zn(2+)</name>
        <dbReference type="ChEBI" id="CHEBI:29105"/>
        <note>catalytic</note>
    </ligand>
</feature>
<accession>A0A6G1HJ20</accession>
<keyword evidence="6 7" id="KW-0539">Nucleus</keyword>
<keyword evidence="4 7" id="KW-0862">Zinc</keyword>
<feature type="binding site" evidence="7">
    <location>
        <position position="209"/>
    </location>
    <ligand>
        <name>Zn(2+)</name>
        <dbReference type="ChEBI" id="CHEBI:29105"/>
        <note>catalytic</note>
    </ligand>
</feature>
<organism evidence="9 10">
    <name type="scientific">Trichodelitschia bisporula</name>
    <dbReference type="NCBI Taxonomy" id="703511"/>
    <lineage>
        <taxon>Eukaryota</taxon>
        <taxon>Fungi</taxon>
        <taxon>Dikarya</taxon>
        <taxon>Ascomycota</taxon>
        <taxon>Pezizomycotina</taxon>
        <taxon>Dothideomycetes</taxon>
        <taxon>Dothideomycetes incertae sedis</taxon>
        <taxon>Phaeotrichales</taxon>
        <taxon>Phaeotrichaceae</taxon>
        <taxon>Trichodelitschia</taxon>
    </lineage>
</organism>
<dbReference type="HAMAP" id="MF_01962">
    <property type="entry name" value="Adenine_deaminase"/>
    <property type="match status" value="1"/>
</dbReference>
<comment type="function">
    <text evidence="7">Catalyzes the hydrolytic deamination of adenine to hypoxanthine. Plays an important role in the purine salvage pathway and in nitrogen catabolism.</text>
</comment>
<dbReference type="CDD" id="cd01320">
    <property type="entry name" value="ADA"/>
    <property type="match status" value="1"/>
</dbReference>
<feature type="binding site" evidence="7">
    <location>
        <position position="290"/>
    </location>
    <ligand>
        <name>Zn(2+)</name>
        <dbReference type="ChEBI" id="CHEBI:29105"/>
        <note>catalytic</note>
    </ligand>
</feature>
<evidence type="ECO:0000313" key="9">
    <source>
        <dbReference type="EMBL" id="KAF2395992.1"/>
    </source>
</evidence>
<feature type="binding site" evidence="7">
    <location>
        <position position="291"/>
    </location>
    <ligand>
        <name>substrate</name>
    </ligand>
</feature>
<dbReference type="InterPro" id="IPR006650">
    <property type="entry name" value="A/AMP_deam_AS"/>
</dbReference>
<name>A0A6G1HJ20_9PEZI</name>
<dbReference type="GO" id="GO:0043103">
    <property type="term" value="P:hypoxanthine salvage"/>
    <property type="evidence" value="ECO:0007669"/>
    <property type="project" value="UniProtKB-UniRule"/>
</dbReference>
<dbReference type="SUPFAM" id="SSF51556">
    <property type="entry name" value="Metallo-dependent hydrolases"/>
    <property type="match status" value="1"/>
</dbReference>
<dbReference type="GO" id="GO:0008270">
    <property type="term" value="F:zinc ion binding"/>
    <property type="evidence" value="ECO:0007669"/>
    <property type="project" value="UniProtKB-UniRule"/>
</dbReference>
<dbReference type="OrthoDB" id="272271at2759"/>
<keyword evidence="3 7" id="KW-0378">Hydrolase</keyword>
<dbReference type="InterPro" id="IPR032466">
    <property type="entry name" value="Metal_Hydrolase"/>
</dbReference>
<comment type="catalytic activity">
    <reaction evidence="7">
        <text>adenine + H2O + H(+) = hypoxanthine + NH4(+)</text>
        <dbReference type="Rhea" id="RHEA:23688"/>
        <dbReference type="ChEBI" id="CHEBI:15377"/>
        <dbReference type="ChEBI" id="CHEBI:15378"/>
        <dbReference type="ChEBI" id="CHEBI:16708"/>
        <dbReference type="ChEBI" id="CHEBI:17368"/>
        <dbReference type="ChEBI" id="CHEBI:28938"/>
        <dbReference type="EC" id="3.5.4.2"/>
    </reaction>
</comment>
<dbReference type="EMBL" id="ML996709">
    <property type="protein sequence ID" value="KAF2395992.1"/>
    <property type="molecule type" value="Genomic_DNA"/>
</dbReference>
<evidence type="ECO:0000256" key="5">
    <source>
        <dbReference type="ARBA" id="ARBA00023080"/>
    </source>
</evidence>
<evidence type="ECO:0000313" key="10">
    <source>
        <dbReference type="Proteomes" id="UP000799640"/>
    </source>
</evidence>
<dbReference type="GO" id="GO:0005829">
    <property type="term" value="C:cytosol"/>
    <property type="evidence" value="ECO:0007669"/>
    <property type="project" value="TreeGrafter"/>
</dbReference>
<dbReference type="GO" id="GO:0009168">
    <property type="term" value="P:purine ribonucleoside monophosphate biosynthetic process"/>
    <property type="evidence" value="ECO:0007669"/>
    <property type="project" value="InterPro"/>
</dbReference>
<dbReference type="PANTHER" id="PTHR43114:SF6">
    <property type="entry name" value="ADENINE DEAMINASE"/>
    <property type="match status" value="1"/>
</dbReference>
<keyword evidence="10" id="KW-1185">Reference proteome</keyword>
<dbReference type="Gene3D" id="3.20.20.140">
    <property type="entry name" value="Metal-dependent hydrolases"/>
    <property type="match status" value="1"/>
</dbReference>
<feature type="site" description="Important for catalytic activity" evidence="7">
    <location>
        <position position="233"/>
    </location>
</feature>
<feature type="domain" description="Adenosine deaminase" evidence="8">
    <location>
        <begin position="14"/>
        <end position="344"/>
    </location>
</feature>
<comment type="similarity">
    <text evidence="7">Belongs to the metallo-dependent hydrolases superfamily. Adenosine and AMP deaminases family. Adenine deaminase type 2 subfamily.</text>
</comment>
<feature type="active site" description="Proton donor" evidence="7">
    <location>
        <position position="212"/>
    </location>
</feature>
<evidence type="ECO:0000256" key="3">
    <source>
        <dbReference type="ARBA" id="ARBA00022801"/>
    </source>
</evidence>
<dbReference type="PANTHER" id="PTHR43114">
    <property type="entry name" value="ADENINE DEAMINASE"/>
    <property type="match status" value="1"/>
</dbReference>
<dbReference type="GO" id="GO:0005634">
    <property type="term" value="C:nucleus"/>
    <property type="evidence" value="ECO:0007669"/>
    <property type="project" value="UniProtKB-SubCell"/>
</dbReference>
<dbReference type="GO" id="GO:0000034">
    <property type="term" value="F:adenine deaminase activity"/>
    <property type="evidence" value="ECO:0007669"/>
    <property type="project" value="UniProtKB-UniRule"/>
</dbReference>
<dbReference type="GO" id="GO:0006146">
    <property type="term" value="P:adenine catabolic process"/>
    <property type="evidence" value="ECO:0007669"/>
    <property type="project" value="UniProtKB-UniRule"/>
</dbReference>
<keyword evidence="5 7" id="KW-0546">Nucleotide metabolism</keyword>